<feature type="region of interest" description="Disordered" evidence="1">
    <location>
        <begin position="1"/>
        <end position="77"/>
    </location>
</feature>
<sequence length="77" mass="8650">MSIGKSRQRIKRSNNTKTPRKGAVSSIMDNKRRKNGKCLEGETINHRKKNTEDNVEANLTTENIVKGATTDHSSPNR</sequence>
<dbReference type="Proteomes" id="UP000824120">
    <property type="component" value="Chromosome 1"/>
</dbReference>
<reference evidence="2 3" key="1">
    <citation type="submission" date="2020-09" db="EMBL/GenBank/DDBJ databases">
        <title>De no assembly of potato wild relative species, Solanum commersonii.</title>
        <authorList>
            <person name="Cho K."/>
        </authorList>
    </citation>
    <scope>NUCLEOTIDE SEQUENCE [LARGE SCALE GENOMIC DNA]</scope>
    <source>
        <strain evidence="2">LZ3.2</strain>
        <tissue evidence="2">Leaf</tissue>
    </source>
</reference>
<protein>
    <submittedName>
        <fullName evidence="2">Uncharacterized protein</fullName>
    </submittedName>
</protein>
<evidence type="ECO:0000313" key="2">
    <source>
        <dbReference type="EMBL" id="KAG5631340.1"/>
    </source>
</evidence>
<evidence type="ECO:0000256" key="1">
    <source>
        <dbReference type="SAM" id="MobiDB-lite"/>
    </source>
</evidence>
<organism evidence="2 3">
    <name type="scientific">Solanum commersonii</name>
    <name type="common">Commerson's wild potato</name>
    <name type="synonym">Commerson's nightshade</name>
    <dbReference type="NCBI Taxonomy" id="4109"/>
    <lineage>
        <taxon>Eukaryota</taxon>
        <taxon>Viridiplantae</taxon>
        <taxon>Streptophyta</taxon>
        <taxon>Embryophyta</taxon>
        <taxon>Tracheophyta</taxon>
        <taxon>Spermatophyta</taxon>
        <taxon>Magnoliopsida</taxon>
        <taxon>eudicotyledons</taxon>
        <taxon>Gunneridae</taxon>
        <taxon>Pentapetalae</taxon>
        <taxon>asterids</taxon>
        <taxon>lamiids</taxon>
        <taxon>Solanales</taxon>
        <taxon>Solanaceae</taxon>
        <taxon>Solanoideae</taxon>
        <taxon>Solaneae</taxon>
        <taxon>Solanum</taxon>
    </lineage>
</organism>
<evidence type="ECO:0000313" key="3">
    <source>
        <dbReference type="Proteomes" id="UP000824120"/>
    </source>
</evidence>
<feature type="compositionally biased region" description="Basic residues" evidence="1">
    <location>
        <begin position="1"/>
        <end position="20"/>
    </location>
</feature>
<proteinExistence type="predicted"/>
<accession>A0A9J6B3Y4</accession>
<keyword evidence="3" id="KW-1185">Reference proteome</keyword>
<dbReference type="EMBL" id="JACXVP010000001">
    <property type="protein sequence ID" value="KAG5631340.1"/>
    <property type="molecule type" value="Genomic_DNA"/>
</dbReference>
<dbReference type="AlphaFoldDB" id="A0A9J6B3Y4"/>
<name>A0A9J6B3Y4_SOLCO</name>
<comment type="caution">
    <text evidence="2">The sequence shown here is derived from an EMBL/GenBank/DDBJ whole genome shotgun (WGS) entry which is preliminary data.</text>
</comment>
<gene>
    <name evidence="2" type="ORF">H5410_003057</name>
</gene>